<reference evidence="5 7" key="1">
    <citation type="journal article" date="2015" name="Stand. Genomic Sci.">
        <title>Genomic Encyclopedia of Bacterial and Archaeal Type Strains, Phase III: the genomes of soil and plant-associated and newly described type strains.</title>
        <authorList>
            <person name="Whitman W.B."/>
            <person name="Woyke T."/>
            <person name="Klenk H.P."/>
            <person name="Zhou Y."/>
            <person name="Lilburn T.G."/>
            <person name="Beck B.J."/>
            <person name="De Vos P."/>
            <person name="Vandamme P."/>
            <person name="Eisen J.A."/>
            <person name="Garrity G."/>
            <person name="Hugenholtz P."/>
            <person name="Kyrpides N.C."/>
        </authorList>
    </citation>
    <scope>NUCLEOTIDE SEQUENCE [LARGE SCALE GENOMIC DNA]</scope>
    <source>
        <strain evidence="5 7">P5626</strain>
    </source>
</reference>
<accession>A0A4Y7UH82</accession>
<dbReference type="InterPro" id="IPR037923">
    <property type="entry name" value="HTH-like"/>
</dbReference>
<dbReference type="EMBL" id="SLWA01000002">
    <property type="protein sequence ID" value="TCN60010.1"/>
    <property type="molecule type" value="Genomic_DNA"/>
</dbReference>
<feature type="domain" description="HTH araC/xylS-type" evidence="4">
    <location>
        <begin position="222"/>
        <end position="320"/>
    </location>
</feature>
<dbReference type="Proteomes" id="UP000298340">
    <property type="component" value="Unassembled WGS sequence"/>
</dbReference>
<reference evidence="5" key="3">
    <citation type="submission" date="2019-03" db="EMBL/GenBank/DDBJ databases">
        <authorList>
            <person name="Whitman W."/>
            <person name="Huntemann M."/>
            <person name="Clum A."/>
            <person name="Pillay M."/>
            <person name="Palaniappan K."/>
            <person name="Varghese N."/>
            <person name="Mikhailova N."/>
            <person name="Stamatis D."/>
            <person name="Reddy T."/>
            <person name="Daum C."/>
            <person name="Shapiro N."/>
            <person name="Ivanova N."/>
            <person name="Kyrpides N."/>
            <person name="Woyke T."/>
        </authorList>
    </citation>
    <scope>NUCLEOTIDE SEQUENCE</scope>
    <source>
        <strain evidence="5">P5626</strain>
    </source>
</reference>
<keyword evidence="1" id="KW-0805">Transcription regulation</keyword>
<dbReference type="Pfam" id="PF12833">
    <property type="entry name" value="HTH_18"/>
    <property type="match status" value="1"/>
</dbReference>
<name>A0A4Y7UH82_9FLAO</name>
<evidence type="ECO:0000259" key="4">
    <source>
        <dbReference type="PROSITE" id="PS01124"/>
    </source>
</evidence>
<evidence type="ECO:0000256" key="1">
    <source>
        <dbReference type="ARBA" id="ARBA00023015"/>
    </source>
</evidence>
<dbReference type="InterPro" id="IPR018060">
    <property type="entry name" value="HTH_AraC"/>
</dbReference>
<protein>
    <submittedName>
        <fullName evidence="6">AraC family transcriptional regulator</fullName>
    </submittedName>
    <submittedName>
        <fullName evidence="5">AraC-like DNA-binding protein</fullName>
    </submittedName>
</protein>
<keyword evidence="2" id="KW-0238">DNA-binding</keyword>
<proteinExistence type="predicted"/>
<evidence type="ECO:0000313" key="6">
    <source>
        <dbReference type="EMBL" id="TEB45248.1"/>
    </source>
</evidence>
<dbReference type="InterPro" id="IPR009057">
    <property type="entry name" value="Homeodomain-like_sf"/>
</dbReference>
<dbReference type="PROSITE" id="PS01124">
    <property type="entry name" value="HTH_ARAC_FAMILY_2"/>
    <property type="match status" value="1"/>
</dbReference>
<dbReference type="SUPFAM" id="SSF51215">
    <property type="entry name" value="Regulatory protein AraC"/>
    <property type="match status" value="1"/>
</dbReference>
<dbReference type="Gene3D" id="1.10.10.60">
    <property type="entry name" value="Homeodomain-like"/>
    <property type="match status" value="1"/>
</dbReference>
<reference evidence="6 8" key="2">
    <citation type="journal article" date="2018" name="Syst. Appl. Microbiol.">
        <title>Flavobacterium circumlabens sp. nov. and Flavobacterium cupreum sp. nov., two psychrotrophic species isolated from Antarctic environmental samples.</title>
        <authorList>
            <person name="Kralova S."/>
            <person name="Busse H.J."/>
            <person name="Svec P."/>
            <person name="Maslanova I."/>
            <person name="Stankova E."/>
            <person name="Bartak M."/>
            <person name="Sedlacek I."/>
        </authorList>
    </citation>
    <scope>NUCLEOTIDE SEQUENCE [LARGE SCALE GENOMIC DNA]</scope>
    <source>
        <strain evidence="6 8">CCM 8828</strain>
    </source>
</reference>
<organism evidence="6 8">
    <name type="scientific">Flavobacterium circumlabens</name>
    <dbReference type="NCBI Taxonomy" id="2133765"/>
    <lineage>
        <taxon>Bacteria</taxon>
        <taxon>Pseudomonadati</taxon>
        <taxon>Bacteroidota</taxon>
        <taxon>Flavobacteriia</taxon>
        <taxon>Flavobacteriales</taxon>
        <taxon>Flavobacteriaceae</taxon>
        <taxon>Flavobacterium</taxon>
    </lineage>
</organism>
<evidence type="ECO:0000256" key="2">
    <source>
        <dbReference type="ARBA" id="ARBA00023125"/>
    </source>
</evidence>
<dbReference type="GO" id="GO:0003700">
    <property type="term" value="F:DNA-binding transcription factor activity"/>
    <property type="evidence" value="ECO:0007669"/>
    <property type="project" value="InterPro"/>
</dbReference>
<evidence type="ECO:0000313" key="7">
    <source>
        <dbReference type="Proteomes" id="UP000295270"/>
    </source>
</evidence>
<dbReference type="SMART" id="SM00342">
    <property type="entry name" value="HTH_ARAC"/>
    <property type="match status" value="1"/>
</dbReference>
<keyword evidence="7" id="KW-1185">Reference proteome</keyword>
<evidence type="ECO:0000313" key="8">
    <source>
        <dbReference type="Proteomes" id="UP000298340"/>
    </source>
</evidence>
<evidence type="ECO:0000256" key="3">
    <source>
        <dbReference type="ARBA" id="ARBA00023163"/>
    </source>
</evidence>
<dbReference type="RefSeq" id="WP_132034117.1">
    <property type="nucleotide sequence ID" value="NZ_QWDN01000002.1"/>
</dbReference>
<comment type="caution">
    <text evidence="6">The sequence shown here is derived from an EMBL/GenBank/DDBJ whole genome shotgun (WGS) entry which is preliminary data.</text>
</comment>
<dbReference type="PANTHER" id="PTHR43280:SF2">
    <property type="entry name" value="HTH-TYPE TRANSCRIPTIONAL REGULATOR EXSA"/>
    <property type="match status" value="1"/>
</dbReference>
<dbReference type="InterPro" id="IPR020449">
    <property type="entry name" value="Tscrpt_reg_AraC-type_HTH"/>
</dbReference>
<gene>
    <name evidence="6" type="ORF">D0809_08770</name>
    <name evidence="5" type="ORF">EV142_102630</name>
</gene>
<dbReference type="SUPFAM" id="SSF46689">
    <property type="entry name" value="Homeodomain-like"/>
    <property type="match status" value="1"/>
</dbReference>
<dbReference type="Pfam" id="PF02311">
    <property type="entry name" value="AraC_binding"/>
    <property type="match status" value="1"/>
</dbReference>
<dbReference type="Proteomes" id="UP000295270">
    <property type="component" value="Unassembled WGS sequence"/>
</dbReference>
<dbReference type="EMBL" id="QWDN01000002">
    <property type="protein sequence ID" value="TEB45248.1"/>
    <property type="molecule type" value="Genomic_DNA"/>
</dbReference>
<evidence type="ECO:0000313" key="5">
    <source>
        <dbReference type="EMBL" id="TCN60010.1"/>
    </source>
</evidence>
<sequence>MQKIRSLGTKKKEKNTVAENGKEIIDTRLKNKIVFQNLKNKNQHIEQFPLTPNAKAGVFIRNMKGNNSEEHDISKPHRDNHCQLMLATEGSFKLNIDFENVEFNAPALICVFPEQVHYIIEVDSPKGWIINFDPSLVDKELLQLMENKMNAPLPLEPTANLFHQATTLMALIEKLQSENTNKFVHKASHSLLNGLLNLIIGEIMTGSSSQNQKTSRGIILKDTFGQLLKQHFKTWKQPAQYAAALAISAAHLNDTVKALTGNPISIHIQETSILEAKRLLYFTDNSVKEIAHEVGYDEPVYFGKLFKKLTNMTPLEFRKQFRD</sequence>
<dbReference type="PANTHER" id="PTHR43280">
    <property type="entry name" value="ARAC-FAMILY TRANSCRIPTIONAL REGULATOR"/>
    <property type="match status" value="1"/>
</dbReference>
<dbReference type="GO" id="GO:0043565">
    <property type="term" value="F:sequence-specific DNA binding"/>
    <property type="evidence" value="ECO:0007669"/>
    <property type="project" value="InterPro"/>
</dbReference>
<dbReference type="InterPro" id="IPR003313">
    <property type="entry name" value="AraC-bd"/>
</dbReference>
<dbReference type="PRINTS" id="PR00032">
    <property type="entry name" value="HTHARAC"/>
</dbReference>
<dbReference type="OrthoDB" id="1096411at2"/>
<keyword evidence="3" id="KW-0804">Transcription</keyword>
<dbReference type="AlphaFoldDB" id="A0A4Y7UH82"/>